<feature type="transmembrane region" description="Helical" evidence="7">
    <location>
        <begin position="324"/>
        <end position="353"/>
    </location>
</feature>
<feature type="transmembrane region" description="Helical" evidence="7">
    <location>
        <begin position="253"/>
        <end position="273"/>
    </location>
</feature>
<dbReference type="AlphaFoldDB" id="A0A844Y7P8"/>
<keyword evidence="9" id="KW-1185">Reference proteome</keyword>
<evidence type="ECO:0000256" key="1">
    <source>
        <dbReference type="ARBA" id="ARBA00004651"/>
    </source>
</evidence>
<reference evidence="8 9" key="1">
    <citation type="submission" date="2019-12" db="EMBL/GenBank/DDBJ databases">
        <title>Genomic-based taxomic classification of the family Erythrobacteraceae.</title>
        <authorList>
            <person name="Xu L."/>
        </authorList>
    </citation>
    <scope>NUCLEOTIDE SEQUENCE [LARGE SCALE GENOMIC DNA]</scope>
    <source>
        <strain evidence="8 9">JCM 17468</strain>
    </source>
</reference>
<feature type="transmembrane region" description="Helical" evidence="7">
    <location>
        <begin position="127"/>
        <end position="150"/>
    </location>
</feature>
<evidence type="ECO:0000256" key="7">
    <source>
        <dbReference type="SAM" id="Phobius"/>
    </source>
</evidence>
<proteinExistence type="inferred from homology"/>
<dbReference type="GO" id="GO:0015109">
    <property type="term" value="F:chromate transmembrane transporter activity"/>
    <property type="evidence" value="ECO:0007669"/>
    <property type="project" value="InterPro"/>
</dbReference>
<feature type="transmembrane region" description="Helical" evidence="7">
    <location>
        <begin position="223"/>
        <end position="241"/>
    </location>
</feature>
<evidence type="ECO:0000313" key="9">
    <source>
        <dbReference type="Proteomes" id="UP000430272"/>
    </source>
</evidence>
<name>A0A844Y7P8_9SPHN</name>
<keyword evidence="6 7" id="KW-0472">Membrane</keyword>
<sequence length="450" mass="48385">MAPRLLRTNSCEVNMSRPQPSPSFLQLARAFWRIGLLSFGGPAGQIALMHRELVEDRGWVSEDDYLHALNFCHFLPGPEAQQLATWIGWRLHGWRGGLAAGLLFVIPGAVIILALSMLYAVAANLDWFEALFLGVKAAVLAIVLQALVRIAGRALNTRFKQVLAIAAFAALFLFDLPFPVVILGAGILGLAIARVRPHWLAVSATPSRIATGPRPWRATLQSIVIWALIWAAPMGLVLATLGPEHVLWDIGTFFSQLAVVTFGGAYAVLAYMAQEAVQGFGWLKPGEMADGLGLAETTPGPLIMVTQFVGYLAAYRAPEPFTPLVAGLLGAGLTTWVTFAPCFLWIFAFAPWIDRLGNAVRIKGGLAVITAAVVGVIANLAVWFAIHVIFAAVGEARFGPVRLYVPDWATLDWRAALLTALACALVFVAKWSVVRVLAINAVGGLILSAL</sequence>
<feature type="transmembrane region" description="Helical" evidence="7">
    <location>
        <begin position="162"/>
        <end position="193"/>
    </location>
</feature>
<evidence type="ECO:0000256" key="2">
    <source>
        <dbReference type="ARBA" id="ARBA00005262"/>
    </source>
</evidence>
<dbReference type="EMBL" id="WTYD01000001">
    <property type="protein sequence ID" value="MXO53303.1"/>
    <property type="molecule type" value="Genomic_DNA"/>
</dbReference>
<dbReference type="GO" id="GO:0005886">
    <property type="term" value="C:plasma membrane"/>
    <property type="evidence" value="ECO:0007669"/>
    <property type="project" value="UniProtKB-SubCell"/>
</dbReference>
<feature type="transmembrane region" description="Helical" evidence="7">
    <location>
        <begin position="413"/>
        <end position="433"/>
    </location>
</feature>
<keyword evidence="4 7" id="KW-0812">Transmembrane</keyword>
<comment type="caution">
    <text evidence="8">The sequence shown here is derived from an EMBL/GenBank/DDBJ whole genome shotgun (WGS) entry which is preliminary data.</text>
</comment>
<dbReference type="InterPro" id="IPR014047">
    <property type="entry name" value="Chr_Tranpt_l_chain"/>
</dbReference>
<evidence type="ECO:0000256" key="4">
    <source>
        <dbReference type="ARBA" id="ARBA00022692"/>
    </source>
</evidence>
<feature type="transmembrane region" description="Helical" evidence="7">
    <location>
        <begin position="98"/>
        <end position="121"/>
    </location>
</feature>
<protein>
    <submittedName>
        <fullName evidence="8">Chromate efflux transporter</fullName>
    </submittedName>
</protein>
<keyword evidence="5 7" id="KW-1133">Transmembrane helix</keyword>
<dbReference type="InterPro" id="IPR003370">
    <property type="entry name" value="Chromate_transpt"/>
</dbReference>
<gene>
    <name evidence="8" type="primary">chrA</name>
    <name evidence="8" type="ORF">GRI47_04685</name>
</gene>
<dbReference type="Pfam" id="PF02417">
    <property type="entry name" value="Chromate_transp"/>
    <property type="match status" value="2"/>
</dbReference>
<accession>A0A844Y7P8</accession>
<dbReference type="PANTHER" id="PTHR33567:SF3">
    <property type="entry name" value="CHROMATE ION TRANSPORTER (EUROFUNG)"/>
    <property type="match status" value="1"/>
</dbReference>
<dbReference type="Proteomes" id="UP000430272">
    <property type="component" value="Unassembled WGS sequence"/>
</dbReference>
<dbReference type="PIRSF" id="PIRSF004810">
    <property type="entry name" value="ChrA"/>
    <property type="match status" value="1"/>
</dbReference>
<evidence type="ECO:0000256" key="5">
    <source>
        <dbReference type="ARBA" id="ARBA00022989"/>
    </source>
</evidence>
<keyword evidence="3" id="KW-1003">Cell membrane</keyword>
<evidence type="ECO:0000256" key="6">
    <source>
        <dbReference type="ARBA" id="ARBA00023136"/>
    </source>
</evidence>
<organism evidence="8 9">
    <name type="scientific">Qipengyuania pelagi</name>
    <dbReference type="NCBI Taxonomy" id="994320"/>
    <lineage>
        <taxon>Bacteria</taxon>
        <taxon>Pseudomonadati</taxon>
        <taxon>Pseudomonadota</taxon>
        <taxon>Alphaproteobacteria</taxon>
        <taxon>Sphingomonadales</taxon>
        <taxon>Erythrobacteraceae</taxon>
        <taxon>Qipengyuania</taxon>
    </lineage>
</organism>
<dbReference type="NCBIfam" id="TIGR00937">
    <property type="entry name" value="2A51"/>
    <property type="match status" value="1"/>
</dbReference>
<dbReference type="PANTHER" id="PTHR33567">
    <property type="entry name" value="CHROMATE ION TRANSPORTER (EUROFUNG)"/>
    <property type="match status" value="1"/>
</dbReference>
<evidence type="ECO:0000313" key="8">
    <source>
        <dbReference type="EMBL" id="MXO53303.1"/>
    </source>
</evidence>
<feature type="transmembrane region" description="Helical" evidence="7">
    <location>
        <begin position="365"/>
        <end position="393"/>
    </location>
</feature>
<comment type="similarity">
    <text evidence="2">Belongs to the chromate ion transporter (CHR) (TC 2.A.51) family.</text>
</comment>
<comment type="subcellular location">
    <subcellularLocation>
        <location evidence="1">Cell membrane</location>
        <topology evidence="1">Multi-pass membrane protein</topology>
    </subcellularLocation>
</comment>
<dbReference type="OrthoDB" id="8969999at2"/>
<evidence type="ECO:0000256" key="3">
    <source>
        <dbReference type="ARBA" id="ARBA00022475"/>
    </source>
</evidence>